<proteinExistence type="predicted"/>
<comment type="caution">
    <text evidence="1">The sequence shown here is derived from an EMBL/GenBank/DDBJ whole genome shotgun (WGS) entry which is preliminary data.</text>
</comment>
<dbReference type="NCBIfam" id="TIGR01200">
    <property type="entry name" value="GLPGLI"/>
    <property type="match status" value="1"/>
</dbReference>
<evidence type="ECO:0000313" key="1">
    <source>
        <dbReference type="EMBL" id="OYQ46787.1"/>
    </source>
</evidence>
<gene>
    <name evidence="1" type="ORF">CHU92_01330</name>
</gene>
<dbReference type="RefSeq" id="WP_094411830.1">
    <property type="nucleotide sequence ID" value="NZ_NOXV01000111.1"/>
</dbReference>
<dbReference type="AlphaFoldDB" id="A0A255ZZ09"/>
<accession>A0A255ZZ09</accession>
<name>A0A255ZZ09_9FLAO</name>
<dbReference type="OrthoDB" id="1440774at2"/>
<dbReference type="Proteomes" id="UP000216605">
    <property type="component" value="Unassembled WGS sequence"/>
</dbReference>
<protein>
    <recommendedName>
        <fullName evidence="3">GLPGLI family protein</fullName>
    </recommendedName>
</protein>
<keyword evidence="2" id="KW-1185">Reference proteome</keyword>
<evidence type="ECO:0000313" key="2">
    <source>
        <dbReference type="Proteomes" id="UP000216605"/>
    </source>
</evidence>
<dbReference type="Pfam" id="PF22252">
    <property type="entry name" value="PNGase_F-II_N"/>
    <property type="match status" value="1"/>
</dbReference>
<reference evidence="1 2" key="1">
    <citation type="submission" date="2017-07" db="EMBL/GenBank/DDBJ databases">
        <title>Flavobacterium cyanobacteriorum sp. nov., isolated from cyanobacterial aggregates in a eutrophic lake.</title>
        <authorList>
            <person name="Cai H."/>
        </authorList>
    </citation>
    <scope>NUCLEOTIDE SEQUENCE [LARGE SCALE GENOMIC DNA]</scope>
    <source>
        <strain evidence="1 2">TH021</strain>
    </source>
</reference>
<sequence>MRKILFFLSFCFTSISNGQTMEVDYLVQINTNDADLQKEALYKLKVNNKNSLFYNITNLKDSYVHQERVIKVEQKKDVNVVWFENFKTDFIYNQQYFTDFTNDSIIFNSNVFTRKIIIKDTYKNLNWELSETSKDSIILGYKCQKATTKFRGRTYEAYFTPEIETNAGPWKFHGLPGLIMSVRSLDNYLIISATKYQLKKESSKISNPFKDDIVYTWPDYIKFTVKFLKQQLKVMQTTADVEEGSIKISEGIEDLGISKMSF</sequence>
<evidence type="ECO:0008006" key="3">
    <source>
        <dbReference type="Google" id="ProtNLM"/>
    </source>
</evidence>
<organism evidence="1 2">
    <name type="scientific">Flavobacterium cyanobacteriorum</name>
    <dbReference type="NCBI Taxonomy" id="2022802"/>
    <lineage>
        <taxon>Bacteria</taxon>
        <taxon>Pseudomonadati</taxon>
        <taxon>Bacteroidota</taxon>
        <taxon>Flavobacteriia</taxon>
        <taxon>Flavobacteriales</taxon>
        <taxon>Flavobacteriaceae</taxon>
        <taxon>Flavobacterium</taxon>
    </lineage>
</organism>
<dbReference type="EMBL" id="NOXV01000111">
    <property type="protein sequence ID" value="OYQ46787.1"/>
    <property type="molecule type" value="Genomic_DNA"/>
</dbReference>
<dbReference type="InterPro" id="IPR005901">
    <property type="entry name" value="GLPGLI"/>
</dbReference>